<dbReference type="Gene3D" id="1.10.10.10">
    <property type="entry name" value="Winged helix-like DNA-binding domain superfamily/Winged helix DNA-binding domain"/>
    <property type="match status" value="1"/>
</dbReference>
<evidence type="ECO:0000256" key="1">
    <source>
        <dbReference type="ARBA" id="ARBA00009437"/>
    </source>
</evidence>
<dbReference type="HOGENOM" id="CLU_039613_16_2_4"/>
<name>Q2T3T5_BURTA</name>
<evidence type="ECO:0000313" key="6">
    <source>
        <dbReference type="EMBL" id="ABC35536.1"/>
    </source>
</evidence>
<sequence length="399" mass="43780">MHAEASARRDAIVVDHEQIREADLRRIVVFGERERVPRAEPAVLGAAALIGCSDFNHDDLRFVSGAAGCAPRQSIRAAYVNYFDTYINRKIITVSPKWTIMQFDDLRIFVTTVEAGSFTGAADKLLLSKQFVSRRVMALEASLGVRLLVRNTRKLAVTDLGHEFYRRATRILADVAETEEAMSARHGDLRGTLKISAPMSFGIAYLSPLIAEFLVRHPAVRLHVDLSDRHVDLIGEGFDLALRIGALPDSTLIARRLGELRMVACCSPAYRRKHRAPATPADLHGHACLLYGQEGRTGWEFTIGGARRTFEVQGALLANNGDVIRDAAIAGLGIALLPHFIVAAALDAGLLVTVLEPFAQSPLPVSAVYPQHRQDMATCRAFLGFIEERLRQGFAAPGR</sequence>
<dbReference type="FunFam" id="3.40.190.290:FF:000001">
    <property type="entry name" value="Transcriptional regulator, LysR family"/>
    <property type="match status" value="1"/>
</dbReference>
<dbReference type="Gene3D" id="3.40.190.290">
    <property type="match status" value="1"/>
</dbReference>
<evidence type="ECO:0000313" key="7">
    <source>
        <dbReference type="Proteomes" id="UP000001930"/>
    </source>
</evidence>
<dbReference type="CDD" id="cd08422">
    <property type="entry name" value="PBP2_CrgA_like"/>
    <property type="match status" value="1"/>
</dbReference>
<reference evidence="6 7" key="1">
    <citation type="journal article" date="2005" name="BMC Genomics">
        <title>Bacterial genome adaptation to niches: divergence of the potential virulence genes in three Burkholderia species of different survival strategies.</title>
        <authorList>
            <person name="Kim H.S."/>
            <person name="Schell M.A."/>
            <person name="Yu Y."/>
            <person name="Ulrich R.L."/>
            <person name="Sarria S.H."/>
            <person name="Nierman W.C."/>
            <person name="DeShazer D."/>
        </authorList>
    </citation>
    <scope>NUCLEOTIDE SEQUENCE [LARGE SCALE GENOMIC DNA]</scope>
    <source>
        <strain evidence="7">ATCC 700388 / DSM 13276 / CCUG 48851 / CIP 106301 / E264</strain>
    </source>
</reference>
<dbReference type="PANTHER" id="PTHR30537">
    <property type="entry name" value="HTH-TYPE TRANSCRIPTIONAL REGULATOR"/>
    <property type="match status" value="1"/>
</dbReference>
<dbReference type="Proteomes" id="UP000001930">
    <property type="component" value="Chromosome II"/>
</dbReference>
<accession>Q2T3T5</accession>
<dbReference type="PROSITE" id="PS50931">
    <property type="entry name" value="HTH_LYSR"/>
    <property type="match status" value="1"/>
</dbReference>
<dbReference type="FunFam" id="1.10.10.10:FF:000001">
    <property type="entry name" value="LysR family transcriptional regulator"/>
    <property type="match status" value="1"/>
</dbReference>
<evidence type="ECO:0000256" key="3">
    <source>
        <dbReference type="ARBA" id="ARBA00023125"/>
    </source>
</evidence>
<dbReference type="AlphaFoldDB" id="Q2T3T5"/>
<protein>
    <submittedName>
        <fullName evidence="6">Transcriptional regulator, LysR family</fullName>
    </submittedName>
</protein>
<dbReference type="SUPFAM" id="SSF46785">
    <property type="entry name" value="Winged helix' DNA-binding domain"/>
    <property type="match status" value="1"/>
</dbReference>
<keyword evidence="7" id="KW-1185">Reference proteome</keyword>
<dbReference type="GO" id="GO:0043565">
    <property type="term" value="F:sequence-specific DNA binding"/>
    <property type="evidence" value="ECO:0007669"/>
    <property type="project" value="TreeGrafter"/>
</dbReference>
<dbReference type="Pfam" id="PF03466">
    <property type="entry name" value="LysR_substrate"/>
    <property type="match status" value="1"/>
</dbReference>
<dbReference type="PANTHER" id="PTHR30537:SF5">
    <property type="entry name" value="HTH-TYPE TRANSCRIPTIONAL ACTIVATOR TTDR-RELATED"/>
    <property type="match status" value="1"/>
</dbReference>
<dbReference type="EMBL" id="CP000085">
    <property type="protein sequence ID" value="ABC35536.1"/>
    <property type="molecule type" value="Genomic_DNA"/>
</dbReference>
<dbReference type="GO" id="GO:0006351">
    <property type="term" value="P:DNA-templated transcription"/>
    <property type="evidence" value="ECO:0007669"/>
    <property type="project" value="TreeGrafter"/>
</dbReference>
<dbReference type="InterPro" id="IPR058163">
    <property type="entry name" value="LysR-type_TF_proteobact-type"/>
</dbReference>
<dbReference type="InterPro" id="IPR000847">
    <property type="entry name" value="LysR_HTH_N"/>
</dbReference>
<dbReference type="GO" id="GO:0003700">
    <property type="term" value="F:DNA-binding transcription factor activity"/>
    <property type="evidence" value="ECO:0007669"/>
    <property type="project" value="InterPro"/>
</dbReference>
<organism evidence="6 7">
    <name type="scientific">Burkholderia thailandensis (strain ATCC 700388 / DSM 13276 / CCUG 48851 / CIP 106301 / E264)</name>
    <dbReference type="NCBI Taxonomy" id="271848"/>
    <lineage>
        <taxon>Bacteria</taxon>
        <taxon>Pseudomonadati</taxon>
        <taxon>Pseudomonadota</taxon>
        <taxon>Betaproteobacteria</taxon>
        <taxon>Burkholderiales</taxon>
        <taxon>Burkholderiaceae</taxon>
        <taxon>Burkholderia</taxon>
        <taxon>pseudomallei group</taxon>
    </lineage>
</organism>
<feature type="domain" description="HTH lysR-type" evidence="5">
    <location>
        <begin position="101"/>
        <end position="158"/>
    </location>
</feature>
<keyword evidence="3" id="KW-0238">DNA-binding</keyword>
<proteinExistence type="inferred from homology"/>
<keyword evidence="4" id="KW-0804">Transcription</keyword>
<keyword evidence="2" id="KW-0805">Transcription regulation</keyword>
<evidence type="ECO:0000256" key="4">
    <source>
        <dbReference type="ARBA" id="ARBA00023163"/>
    </source>
</evidence>
<dbReference type="InterPro" id="IPR036388">
    <property type="entry name" value="WH-like_DNA-bd_sf"/>
</dbReference>
<dbReference type="InterPro" id="IPR005119">
    <property type="entry name" value="LysR_subst-bd"/>
</dbReference>
<evidence type="ECO:0000259" key="5">
    <source>
        <dbReference type="PROSITE" id="PS50931"/>
    </source>
</evidence>
<dbReference type="InterPro" id="IPR036390">
    <property type="entry name" value="WH_DNA-bd_sf"/>
</dbReference>
<comment type="similarity">
    <text evidence="1">Belongs to the LysR transcriptional regulatory family.</text>
</comment>
<dbReference type="Pfam" id="PF00126">
    <property type="entry name" value="HTH_1"/>
    <property type="match status" value="1"/>
</dbReference>
<dbReference type="KEGG" id="bte:BTH_II1970"/>
<gene>
    <name evidence="6" type="ordered locus">BTH_II1970</name>
</gene>
<evidence type="ECO:0000256" key="2">
    <source>
        <dbReference type="ARBA" id="ARBA00023015"/>
    </source>
</evidence>
<dbReference type="SUPFAM" id="SSF53850">
    <property type="entry name" value="Periplasmic binding protein-like II"/>
    <property type="match status" value="1"/>
</dbReference>